<evidence type="ECO:0000256" key="4">
    <source>
        <dbReference type="ARBA" id="ARBA00022723"/>
    </source>
</evidence>
<keyword evidence="4 10" id="KW-0479">Metal-binding</keyword>
<dbReference type="AlphaFoldDB" id="A0A317MV99"/>
<evidence type="ECO:0000256" key="7">
    <source>
        <dbReference type="ARBA" id="ARBA00022842"/>
    </source>
</evidence>
<feature type="binding site" evidence="10">
    <location>
        <position position="199"/>
    </location>
    <ligand>
        <name>Mg(2+)</name>
        <dbReference type="ChEBI" id="CHEBI:18420"/>
    </ligand>
</feature>
<dbReference type="Gene3D" id="3.30.1490.20">
    <property type="entry name" value="ATP-grasp fold, A domain"/>
    <property type="match status" value="1"/>
</dbReference>
<dbReference type="FunFam" id="3.30.470.20:FF:000002">
    <property type="entry name" value="Succinate--CoA ligase [ADP-forming] subunit beta"/>
    <property type="match status" value="1"/>
</dbReference>
<dbReference type="NCBIfam" id="NF001913">
    <property type="entry name" value="PRK00696.1"/>
    <property type="match status" value="1"/>
</dbReference>
<dbReference type="GO" id="GO:0004775">
    <property type="term" value="F:succinate-CoA ligase (ADP-forming) activity"/>
    <property type="evidence" value="ECO:0007669"/>
    <property type="project" value="UniProtKB-UniRule"/>
</dbReference>
<comment type="pathway">
    <text evidence="10">Carbohydrate metabolism; tricarboxylic acid cycle; succinate from succinyl-CoA (ligase route): step 1/1.</text>
</comment>
<feature type="domain" description="ATP-grasp" evidence="11">
    <location>
        <begin position="9"/>
        <end position="229"/>
    </location>
</feature>
<dbReference type="PROSITE" id="PS01217">
    <property type="entry name" value="SUCCINYL_COA_LIG_3"/>
    <property type="match status" value="1"/>
</dbReference>
<dbReference type="InterPro" id="IPR017866">
    <property type="entry name" value="Succ-CoA_synthase_bsu_CS"/>
</dbReference>
<reference evidence="12 13" key="1">
    <citation type="submission" date="2018-05" db="EMBL/GenBank/DDBJ databases">
        <title>Genomic Encyclopedia of Type Strains, Phase IV (KMG-IV): sequencing the most valuable type-strain genomes for metagenomic binning, comparative biology and taxonomic classification.</title>
        <authorList>
            <person name="Goeker M."/>
        </authorList>
    </citation>
    <scope>NUCLEOTIDE SEQUENCE [LARGE SCALE GENOMIC DNA]</scope>
    <source>
        <strain evidence="12 13">DSM 23606</strain>
    </source>
</reference>
<dbReference type="PIRSF" id="PIRSF001554">
    <property type="entry name" value="SucCS_beta"/>
    <property type="match status" value="1"/>
</dbReference>
<comment type="subunit">
    <text evidence="10">Heterotetramer of two alpha and two beta subunits.</text>
</comment>
<keyword evidence="13" id="KW-1185">Reference proteome</keyword>
<dbReference type="InterPro" id="IPR011761">
    <property type="entry name" value="ATP-grasp"/>
</dbReference>
<comment type="catalytic activity">
    <reaction evidence="9">
        <text>GTP + succinate + CoA = succinyl-CoA + GDP + phosphate</text>
        <dbReference type="Rhea" id="RHEA:22120"/>
        <dbReference type="ChEBI" id="CHEBI:30031"/>
        <dbReference type="ChEBI" id="CHEBI:37565"/>
        <dbReference type="ChEBI" id="CHEBI:43474"/>
        <dbReference type="ChEBI" id="CHEBI:57287"/>
        <dbReference type="ChEBI" id="CHEBI:57292"/>
        <dbReference type="ChEBI" id="CHEBI:58189"/>
    </reaction>
    <physiologicalReaction direction="right-to-left" evidence="9">
        <dbReference type="Rhea" id="RHEA:22122"/>
    </physiologicalReaction>
</comment>
<feature type="binding site" evidence="10">
    <location>
        <begin position="53"/>
        <end position="55"/>
    </location>
    <ligand>
        <name>ATP</name>
        <dbReference type="ChEBI" id="CHEBI:30616"/>
    </ligand>
</feature>
<dbReference type="PANTHER" id="PTHR11815:SF10">
    <property type="entry name" value="SUCCINATE--COA LIGASE [GDP-FORMING] SUBUNIT BETA, MITOCHONDRIAL"/>
    <property type="match status" value="1"/>
</dbReference>
<comment type="cofactor">
    <cofactor evidence="10">
        <name>Mg(2+)</name>
        <dbReference type="ChEBI" id="CHEBI:18420"/>
    </cofactor>
    <text evidence="10">Binds 1 Mg(2+) ion per subunit.</text>
</comment>
<keyword evidence="6 10" id="KW-0067">ATP-binding</keyword>
<comment type="catalytic activity">
    <reaction evidence="8">
        <text>succinate + ATP + CoA = succinyl-CoA + ADP + phosphate</text>
        <dbReference type="Rhea" id="RHEA:17661"/>
        <dbReference type="ChEBI" id="CHEBI:30031"/>
        <dbReference type="ChEBI" id="CHEBI:30616"/>
        <dbReference type="ChEBI" id="CHEBI:43474"/>
        <dbReference type="ChEBI" id="CHEBI:57287"/>
        <dbReference type="ChEBI" id="CHEBI:57292"/>
        <dbReference type="ChEBI" id="CHEBI:456216"/>
        <dbReference type="EC" id="6.2.1.5"/>
    </reaction>
    <physiologicalReaction direction="right-to-left" evidence="8">
        <dbReference type="Rhea" id="RHEA:17663"/>
    </physiologicalReaction>
</comment>
<protein>
    <recommendedName>
        <fullName evidence="10">Succinate--CoA ligase [ADP-forming] subunit beta</fullName>
        <ecNumber evidence="10">6.2.1.5</ecNumber>
    </recommendedName>
    <alternativeName>
        <fullName evidence="10">Succinyl-CoA synthetase subunit beta</fullName>
        <shortName evidence="10">SCS-beta</shortName>
    </alternativeName>
</protein>
<feature type="binding site" evidence="10">
    <location>
        <position position="213"/>
    </location>
    <ligand>
        <name>Mg(2+)</name>
        <dbReference type="ChEBI" id="CHEBI:18420"/>
    </ligand>
</feature>
<accession>A0A317MV99</accession>
<evidence type="ECO:0000256" key="9">
    <source>
        <dbReference type="ARBA" id="ARBA00052891"/>
    </source>
</evidence>
<dbReference type="InterPro" id="IPR005811">
    <property type="entry name" value="SUCC_ACL_C"/>
</dbReference>
<dbReference type="SUPFAM" id="SSF56059">
    <property type="entry name" value="Glutathione synthetase ATP-binding domain-like"/>
    <property type="match status" value="1"/>
</dbReference>
<dbReference type="OrthoDB" id="9802602at2"/>
<comment type="similarity">
    <text evidence="1 10">Belongs to the succinate/malate CoA ligase beta subunit family.</text>
</comment>
<feature type="binding site" evidence="10">
    <location>
        <position position="46"/>
    </location>
    <ligand>
        <name>ATP</name>
        <dbReference type="ChEBI" id="CHEBI:30616"/>
    </ligand>
</feature>
<comment type="caution">
    <text evidence="12">The sequence shown here is derived from an EMBL/GenBank/DDBJ whole genome shotgun (WGS) entry which is preliminary data.</text>
</comment>
<dbReference type="GO" id="GO:0005829">
    <property type="term" value="C:cytosol"/>
    <property type="evidence" value="ECO:0007669"/>
    <property type="project" value="TreeGrafter"/>
</dbReference>
<dbReference type="Pfam" id="PF08442">
    <property type="entry name" value="ATP-grasp_2"/>
    <property type="match status" value="1"/>
</dbReference>
<dbReference type="GO" id="GO:0000287">
    <property type="term" value="F:magnesium ion binding"/>
    <property type="evidence" value="ECO:0007669"/>
    <property type="project" value="UniProtKB-UniRule"/>
</dbReference>
<dbReference type="GO" id="GO:0006104">
    <property type="term" value="P:succinyl-CoA metabolic process"/>
    <property type="evidence" value="ECO:0007669"/>
    <property type="project" value="TreeGrafter"/>
</dbReference>
<dbReference type="GO" id="GO:0005524">
    <property type="term" value="F:ATP binding"/>
    <property type="evidence" value="ECO:0007669"/>
    <property type="project" value="UniProtKB-UniRule"/>
</dbReference>
<dbReference type="PANTHER" id="PTHR11815">
    <property type="entry name" value="SUCCINYL-COA SYNTHETASE BETA CHAIN"/>
    <property type="match status" value="1"/>
</dbReference>
<name>A0A317MV99_9GAMM</name>
<evidence type="ECO:0000256" key="5">
    <source>
        <dbReference type="ARBA" id="ARBA00022741"/>
    </source>
</evidence>
<evidence type="ECO:0000313" key="12">
    <source>
        <dbReference type="EMBL" id="PWV61848.1"/>
    </source>
</evidence>
<keyword evidence="5 10" id="KW-0547">Nucleotide-binding</keyword>
<dbReference type="FunFam" id="3.30.1490.20:FF:000002">
    <property type="entry name" value="Succinate--CoA ligase [ADP-forming] subunit beta"/>
    <property type="match status" value="1"/>
</dbReference>
<feature type="binding site" evidence="10">
    <location>
        <position position="99"/>
    </location>
    <ligand>
        <name>ATP</name>
        <dbReference type="ChEBI" id="CHEBI:30616"/>
    </ligand>
</feature>
<sequence length="386" mass="40896">MNLHEYQAKELFRQFGVAVPRGIKATSPKEAVDAAKELGGSIWVVKAQVHAGGRGKAGGVKLARSLQEVEDIAGQLLGSRLATKQTGPEGLPIHALLIEEGLNIVNELYLSVLVDRSSKRIAFVGSSEGGMDIEEVAESTPEKILTVTVDPTAGFQAYEARQMGFGMGLAKPQVDHLVKVMHGLYDMFVAKDASLVEINPLIVTGEGKLLALDAKVGLDDNALYRHKDLAEMRDSTQEDERENMAHEIGLNYVALDGNIGCMVNGAGLAMATMDMVKLHGGEPANFLDVGGGATAERVAKAFKLILSSDKVRAIFVNIFGGIVRCDLIAEGIIAAVKEVGLTIPVVVRLQGTNVEAGRKMLSESGMNIIAADDLTEAAKAAVAAAK</sequence>
<evidence type="ECO:0000313" key="13">
    <source>
        <dbReference type="Proteomes" id="UP000246569"/>
    </source>
</evidence>
<dbReference type="EC" id="6.2.1.5" evidence="10"/>
<feature type="binding site" evidence="10">
    <location>
        <begin position="321"/>
        <end position="323"/>
    </location>
    <ligand>
        <name>substrate</name>
        <note>ligand shared with subunit alpha</note>
    </ligand>
</feature>
<gene>
    <name evidence="10" type="primary">sucC</name>
    <name evidence="12" type="ORF">C7443_105282</name>
</gene>
<evidence type="ECO:0000256" key="8">
    <source>
        <dbReference type="ARBA" id="ARBA00050563"/>
    </source>
</evidence>
<dbReference type="PROSITE" id="PS50975">
    <property type="entry name" value="ATP_GRASP"/>
    <property type="match status" value="1"/>
</dbReference>
<keyword evidence="3 10" id="KW-0436">Ligase</keyword>
<dbReference type="InterPro" id="IPR016102">
    <property type="entry name" value="Succinyl-CoA_synth-like"/>
</dbReference>
<evidence type="ECO:0000256" key="6">
    <source>
        <dbReference type="ARBA" id="ARBA00022840"/>
    </source>
</evidence>
<feature type="binding site" evidence="10">
    <location>
        <position position="264"/>
    </location>
    <ligand>
        <name>substrate</name>
        <note>ligand shared with subunit alpha</note>
    </ligand>
</feature>
<dbReference type="EMBL" id="QGTJ01000005">
    <property type="protein sequence ID" value="PWV61848.1"/>
    <property type="molecule type" value="Genomic_DNA"/>
</dbReference>
<dbReference type="FunFam" id="3.40.50.261:FF:000001">
    <property type="entry name" value="Succinate--CoA ligase [ADP-forming] subunit beta"/>
    <property type="match status" value="1"/>
</dbReference>
<dbReference type="GO" id="GO:0006099">
    <property type="term" value="P:tricarboxylic acid cycle"/>
    <property type="evidence" value="ECO:0007669"/>
    <property type="project" value="UniProtKB-UniRule"/>
</dbReference>
<proteinExistence type="inferred from homology"/>
<dbReference type="InterPro" id="IPR005809">
    <property type="entry name" value="Succ_CoA_ligase-like_bsu"/>
</dbReference>
<dbReference type="Proteomes" id="UP000246569">
    <property type="component" value="Unassembled WGS sequence"/>
</dbReference>
<dbReference type="Gene3D" id="3.40.50.261">
    <property type="entry name" value="Succinyl-CoA synthetase domains"/>
    <property type="match status" value="1"/>
</dbReference>
<evidence type="ECO:0000256" key="1">
    <source>
        <dbReference type="ARBA" id="ARBA00009182"/>
    </source>
</evidence>
<comment type="function">
    <text evidence="10">Succinyl-CoA synthetase functions in the citric acid cycle (TCA), coupling the hydrolysis of succinyl-CoA to the synthesis of either ATP or GTP and thus represents the only step of substrate-level phosphorylation in the TCA. The beta subunit provides nucleotide specificity of the enzyme and binds the substrate succinate, while the binding sites for coenzyme A and phosphate are found in the alpha subunit.</text>
</comment>
<dbReference type="InterPro" id="IPR013650">
    <property type="entry name" value="ATP-grasp_succ-CoA_synth-type"/>
</dbReference>
<dbReference type="InterPro" id="IPR013815">
    <property type="entry name" value="ATP_grasp_subdomain_1"/>
</dbReference>
<keyword evidence="2 10" id="KW-0816">Tricarboxylic acid cycle</keyword>
<dbReference type="NCBIfam" id="TIGR01016">
    <property type="entry name" value="sucCoAbeta"/>
    <property type="match status" value="1"/>
</dbReference>
<evidence type="ECO:0000256" key="2">
    <source>
        <dbReference type="ARBA" id="ARBA00022532"/>
    </source>
</evidence>
<feature type="binding site" evidence="10">
    <location>
        <position position="102"/>
    </location>
    <ligand>
        <name>ATP</name>
        <dbReference type="ChEBI" id="CHEBI:30616"/>
    </ligand>
</feature>
<evidence type="ECO:0000259" key="11">
    <source>
        <dbReference type="PROSITE" id="PS50975"/>
    </source>
</evidence>
<dbReference type="Pfam" id="PF00549">
    <property type="entry name" value="Ligase_CoA"/>
    <property type="match status" value="1"/>
</dbReference>
<feature type="binding site" evidence="10">
    <location>
        <position position="107"/>
    </location>
    <ligand>
        <name>ATP</name>
        <dbReference type="ChEBI" id="CHEBI:30616"/>
    </ligand>
</feature>
<dbReference type="GO" id="GO:0004776">
    <property type="term" value="F:succinate-CoA ligase (GDP-forming) activity"/>
    <property type="evidence" value="ECO:0007669"/>
    <property type="project" value="RHEA"/>
</dbReference>
<dbReference type="SUPFAM" id="SSF52210">
    <property type="entry name" value="Succinyl-CoA synthetase domains"/>
    <property type="match status" value="1"/>
</dbReference>
<keyword evidence="7 10" id="KW-0460">Magnesium</keyword>
<dbReference type="UniPathway" id="UPA00223">
    <property type="reaction ID" value="UER00999"/>
</dbReference>
<evidence type="ECO:0000256" key="3">
    <source>
        <dbReference type="ARBA" id="ARBA00022598"/>
    </source>
</evidence>
<dbReference type="GO" id="GO:0042709">
    <property type="term" value="C:succinate-CoA ligase complex"/>
    <property type="evidence" value="ECO:0007669"/>
    <property type="project" value="TreeGrafter"/>
</dbReference>
<dbReference type="Gene3D" id="3.30.470.20">
    <property type="entry name" value="ATP-grasp fold, B domain"/>
    <property type="match status" value="1"/>
</dbReference>
<dbReference type="HAMAP" id="MF_00558">
    <property type="entry name" value="Succ_CoA_beta"/>
    <property type="match status" value="1"/>
</dbReference>
<dbReference type="RefSeq" id="WP_110018629.1">
    <property type="nucleotide sequence ID" value="NZ_QGTJ01000005.1"/>
</dbReference>
<organism evidence="12 13">
    <name type="scientific">Plasticicumulans acidivorans</name>
    <dbReference type="NCBI Taxonomy" id="886464"/>
    <lineage>
        <taxon>Bacteria</taxon>
        <taxon>Pseudomonadati</taxon>
        <taxon>Pseudomonadota</taxon>
        <taxon>Gammaproteobacteria</taxon>
        <taxon>Candidatus Competibacteraceae</taxon>
        <taxon>Plasticicumulans</taxon>
    </lineage>
</organism>
<evidence type="ECO:0000256" key="10">
    <source>
        <dbReference type="HAMAP-Rule" id="MF_00558"/>
    </source>
</evidence>